<dbReference type="Proteomes" id="UP000008544">
    <property type="component" value="Chromosome"/>
</dbReference>
<accession>B1I3E4</accession>
<dbReference type="RefSeq" id="WP_012302075.1">
    <property type="nucleotide sequence ID" value="NC_010424.1"/>
</dbReference>
<dbReference type="Gene3D" id="3.30.70.60">
    <property type="match status" value="1"/>
</dbReference>
<reference evidence="3 4" key="2">
    <citation type="journal article" date="2008" name="Science">
        <title>Environmental genomics reveals a single-species ecosystem deep within Earth.</title>
        <authorList>
            <person name="Chivian D."/>
            <person name="Brodie E.L."/>
            <person name="Alm E.J."/>
            <person name="Culley D.E."/>
            <person name="Dehal P.S."/>
            <person name="Desantis T.Z."/>
            <person name="Gihring T.M."/>
            <person name="Lapidus A."/>
            <person name="Lin L.H."/>
            <person name="Lowry S.R."/>
            <person name="Moser D.P."/>
            <person name="Richardson P.M."/>
            <person name="Southam G."/>
            <person name="Wanger G."/>
            <person name="Pratt L.M."/>
            <person name="Andersen G.L."/>
            <person name="Hazen T.C."/>
            <person name="Brockman F.J."/>
            <person name="Arkin A.P."/>
            <person name="Onstott T.C."/>
        </authorList>
    </citation>
    <scope>NUCLEOTIDE SEQUENCE [LARGE SCALE GENOMIC DNA]</scope>
    <source>
        <strain evidence="3 4">MP104C</strain>
    </source>
</reference>
<reference evidence="4" key="1">
    <citation type="submission" date="2007-10" db="EMBL/GenBank/DDBJ databases">
        <title>Complete sequence of chromosome of Desulforudis audaxviator MP104C.</title>
        <authorList>
            <person name="Copeland A."/>
            <person name="Lucas S."/>
            <person name="Lapidus A."/>
            <person name="Barry K."/>
            <person name="Glavina del Rio T."/>
            <person name="Dalin E."/>
            <person name="Tice H."/>
            <person name="Bruce D."/>
            <person name="Pitluck S."/>
            <person name="Lowry S.R."/>
            <person name="Larimer F."/>
            <person name="Land M.L."/>
            <person name="Hauser L."/>
            <person name="Kyrpides N."/>
            <person name="Ivanova N.N."/>
            <person name="Richardson P."/>
        </authorList>
    </citation>
    <scope>NUCLEOTIDE SEQUENCE [LARGE SCALE GENOMIC DNA]</scope>
    <source>
        <strain evidence="4">MP104C</strain>
    </source>
</reference>
<keyword evidence="2" id="KW-1133">Transmembrane helix</keyword>
<evidence type="ECO:0000256" key="2">
    <source>
        <dbReference type="SAM" id="Phobius"/>
    </source>
</evidence>
<dbReference type="KEGG" id="dau:Daud_0977"/>
<dbReference type="AlphaFoldDB" id="B1I3E4"/>
<organism evidence="3 4">
    <name type="scientific">Desulforudis audaxviator (strain MP104C)</name>
    <dbReference type="NCBI Taxonomy" id="477974"/>
    <lineage>
        <taxon>Bacteria</taxon>
        <taxon>Bacillati</taxon>
        <taxon>Bacillota</taxon>
        <taxon>Clostridia</taxon>
        <taxon>Thermoanaerobacterales</taxon>
        <taxon>Candidatus Desulforudaceae</taxon>
        <taxon>Candidatus Desulforudis</taxon>
    </lineage>
</organism>
<dbReference type="InterPro" id="IPR014717">
    <property type="entry name" value="Transl_elong_EF1B/ribsomal_bS6"/>
</dbReference>
<gene>
    <name evidence="3" type="ordered locus">Daud_0977</name>
</gene>
<keyword evidence="2" id="KW-0472">Membrane</keyword>
<keyword evidence="2" id="KW-0812">Transmembrane</keyword>
<proteinExistence type="predicted"/>
<feature type="region of interest" description="Disordered" evidence="1">
    <location>
        <begin position="248"/>
        <end position="302"/>
    </location>
</feature>
<evidence type="ECO:0000313" key="4">
    <source>
        <dbReference type="Proteomes" id="UP000008544"/>
    </source>
</evidence>
<dbReference type="HOGENOM" id="CLU_920473_0_0_9"/>
<protein>
    <submittedName>
        <fullName evidence="3">Uncharacterized protein</fullName>
    </submittedName>
</protein>
<name>B1I3E4_DESAP</name>
<dbReference type="EMBL" id="CP000860">
    <property type="protein sequence ID" value="ACA59489.1"/>
    <property type="molecule type" value="Genomic_DNA"/>
</dbReference>
<keyword evidence="4" id="KW-1185">Reference proteome</keyword>
<evidence type="ECO:0000313" key="3">
    <source>
        <dbReference type="EMBL" id="ACA59489.1"/>
    </source>
</evidence>
<feature type="transmembrane region" description="Helical" evidence="2">
    <location>
        <begin position="12"/>
        <end position="30"/>
    </location>
</feature>
<dbReference type="eggNOG" id="COG3167">
    <property type="taxonomic scope" value="Bacteria"/>
</dbReference>
<dbReference type="STRING" id="477974.Daud_0977"/>
<sequence length="302" mass="33410">MWQNLSERQRLLVMVAATVLVFALLYLLVLSRQISAFQRAGAALEATSAELQQYRAKAARFEVEKEREAASQIRLEELSRHFDTNYQSGTVLVMLGIKALEEEVFIAGLKPGAVIERTGYLVLPVELEFWSTYASCLSLINYLENLGNLVHVLNLEIQQYFGGNDLLTVFEHGLEPVVRTKVTLAFYTVPDAGQELYGEVMRIQEWSQGRGTRAFQYPGELFGKVSPHFEVRMGGEVPLLYLVTLPEPEQESGETTGTGVRDSDPPTVEPAPEVREVPAGQLASEPDSGEGPPGAVGLPFHN</sequence>
<evidence type="ECO:0000256" key="1">
    <source>
        <dbReference type="SAM" id="MobiDB-lite"/>
    </source>
</evidence>